<sequence>MGFNSDACWQHIEVEEWLKEESHLLGYLRSSSGSSLSLPGRMSLSPGPGLYSQLSAVMEAVVLSAVAGLQKLVSGGPELLIRLELHAGQEAPDPDSARNQSREKMVRRTGV</sequence>
<reference evidence="2 3" key="1">
    <citation type="submission" date="2020-03" db="EMBL/GenBank/DDBJ databases">
        <title>Dissostichus mawsoni Genome sequencing and assembly.</title>
        <authorList>
            <person name="Park H."/>
        </authorList>
    </citation>
    <scope>NUCLEOTIDE SEQUENCE [LARGE SCALE GENOMIC DNA]</scope>
    <source>
        <strain evidence="2">DM0001</strain>
        <tissue evidence="2">Muscle</tissue>
    </source>
</reference>
<comment type="caution">
    <text evidence="2">The sequence shown here is derived from an EMBL/GenBank/DDBJ whole genome shotgun (WGS) entry which is preliminary data.</text>
</comment>
<evidence type="ECO:0000313" key="2">
    <source>
        <dbReference type="EMBL" id="KAF3853025.1"/>
    </source>
</evidence>
<organism evidence="2 3">
    <name type="scientific">Dissostichus mawsoni</name>
    <name type="common">Antarctic cod</name>
    <dbReference type="NCBI Taxonomy" id="36200"/>
    <lineage>
        <taxon>Eukaryota</taxon>
        <taxon>Metazoa</taxon>
        <taxon>Chordata</taxon>
        <taxon>Craniata</taxon>
        <taxon>Vertebrata</taxon>
        <taxon>Euteleostomi</taxon>
        <taxon>Actinopterygii</taxon>
        <taxon>Neopterygii</taxon>
        <taxon>Teleostei</taxon>
        <taxon>Neoteleostei</taxon>
        <taxon>Acanthomorphata</taxon>
        <taxon>Eupercaria</taxon>
        <taxon>Perciformes</taxon>
        <taxon>Notothenioidei</taxon>
        <taxon>Nototheniidae</taxon>
        <taxon>Dissostichus</taxon>
    </lineage>
</organism>
<accession>A0A7J5YU64</accession>
<proteinExistence type="predicted"/>
<protein>
    <submittedName>
        <fullName evidence="2">Uncharacterized protein</fullName>
    </submittedName>
</protein>
<feature type="compositionally biased region" description="Basic and acidic residues" evidence="1">
    <location>
        <begin position="100"/>
        <end position="111"/>
    </location>
</feature>
<evidence type="ECO:0000256" key="1">
    <source>
        <dbReference type="SAM" id="MobiDB-lite"/>
    </source>
</evidence>
<evidence type="ECO:0000313" key="3">
    <source>
        <dbReference type="Proteomes" id="UP000518266"/>
    </source>
</evidence>
<dbReference type="AlphaFoldDB" id="A0A7J5YU64"/>
<gene>
    <name evidence="2" type="ORF">F7725_013713</name>
</gene>
<dbReference type="Proteomes" id="UP000518266">
    <property type="component" value="Unassembled WGS sequence"/>
</dbReference>
<dbReference type="EMBL" id="JAAKFY010000008">
    <property type="protein sequence ID" value="KAF3853025.1"/>
    <property type="molecule type" value="Genomic_DNA"/>
</dbReference>
<name>A0A7J5YU64_DISMA</name>
<feature type="region of interest" description="Disordered" evidence="1">
    <location>
        <begin position="90"/>
        <end position="111"/>
    </location>
</feature>
<keyword evidence="3" id="KW-1185">Reference proteome</keyword>